<dbReference type="GeneID" id="10511775"/>
<evidence type="ECO:0000313" key="4">
    <source>
        <dbReference type="Proteomes" id="UP000008742"/>
    </source>
</evidence>
<dbReference type="Proteomes" id="UP000008742">
    <property type="component" value="Segment"/>
</dbReference>
<sequence>MTQLLRPQSIEAYIRHTVDGKTMRDIARTEDVEPSTILRQIRRIEDLRSSPEWDCIVEALENHWDREGSLTRYHVFKAFDLDLQTVTKEMQLCMPLLVQDGALVGITNGKQAGIFIEHEVMRRVDRNIALSWVALGWLILDTDSSRVRRYRITDRASTELPVEPDTVPNLGPTKRSKDPGSSKLRYTNHTWNNEPIDRLYQLSRRKSVNITNEDIDTAQRIRNLMLQAVVDGKGSEALKLVINMEKSLGPDMFNLLYAFLYEGRGLEKIEQSFAWSARSAKIVLMVALQQVRHFGLLETEQQEVASIAAE</sequence>
<evidence type="ECO:0000313" key="3">
    <source>
        <dbReference type="EMBL" id="ADK73439.1"/>
    </source>
</evidence>
<reference evidence="3 4" key="1">
    <citation type="journal article" date="2009" name="Appl. Environ. Microbiol.">
        <title>Roseophage RDJL Phi1, infecting the aerobic anoxygenic phototrophic bacterium Roseobacter denitrificans OCh114.</title>
        <authorList>
            <person name="Zhang Y."/>
            <person name="Jiao N."/>
        </authorList>
    </citation>
    <scope>NUCLEOTIDE SEQUENCE [LARGE SCALE GENOMIC DNA]</scope>
</reference>
<evidence type="ECO:0000256" key="1">
    <source>
        <dbReference type="SAM" id="MobiDB-lite"/>
    </source>
</evidence>
<dbReference type="EMBL" id="HM151342">
    <property type="protein sequence ID" value="ADK73439.1"/>
    <property type="molecule type" value="Genomic_DNA"/>
</dbReference>
<feature type="region of interest" description="Disordered" evidence="1">
    <location>
        <begin position="161"/>
        <end position="188"/>
    </location>
</feature>
<name>F4YXP9_9CAUD</name>
<dbReference type="KEGG" id="vg:10511775"/>
<dbReference type="InterPro" id="IPR045599">
    <property type="entry name" value="DUF6456"/>
</dbReference>
<protein>
    <recommendedName>
        <fullName evidence="2">DUF6456 domain-containing protein</fullName>
    </recommendedName>
</protein>
<dbReference type="Pfam" id="PF20057">
    <property type="entry name" value="DUF6456"/>
    <property type="match status" value="1"/>
</dbReference>
<reference evidence="3 4" key="2">
    <citation type="journal article" date="2011" name="Virol. J.">
        <title>Complete genome sequence of a marine roseophage provides evidence into the evolution of gene transfer agents in alphaproteobacteria.</title>
        <authorList>
            <person name="Huang S."/>
            <person name="Zhang Y."/>
            <person name="Chen F."/>
            <person name="Jiao N."/>
        </authorList>
    </citation>
    <scope>NUCLEOTIDE SEQUENCE [LARGE SCALE GENOMIC DNA]</scope>
</reference>
<proteinExistence type="predicted"/>
<accession>F4YXP9</accession>
<organism evidence="3 4">
    <name type="scientific">Roseobacter phage RDJL Phi 1</name>
    <dbReference type="NCBI Taxonomy" id="562742"/>
    <lineage>
        <taxon>Viruses</taxon>
        <taxon>Duplodnaviria</taxon>
        <taxon>Heunggongvirae</taxon>
        <taxon>Uroviricota</taxon>
        <taxon>Caudoviricetes</taxon>
        <taxon>Xiamenvirus</taxon>
        <taxon>Xiamenvirus RDJL1</taxon>
    </lineage>
</organism>
<keyword evidence="4" id="KW-1185">Reference proteome</keyword>
<evidence type="ECO:0000259" key="2">
    <source>
        <dbReference type="Pfam" id="PF20057"/>
    </source>
</evidence>
<feature type="domain" description="DUF6456" evidence="2">
    <location>
        <begin position="230"/>
        <end position="293"/>
    </location>
</feature>
<dbReference type="OrthoDB" id="30742at10239"/>
<gene>
    <name evidence="3" type="ORF">RDJLphi1_gp38</name>
</gene>
<dbReference type="RefSeq" id="YP_004421806.1">
    <property type="nucleotide sequence ID" value="NC_015466.1"/>
</dbReference>